<dbReference type="InterPro" id="IPR041368">
    <property type="entry name" value="DRP_C"/>
</dbReference>
<dbReference type="AlphaFoldDB" id="A0AA36XKR8"/>
<evidence type="ECO:0000256" key="10">
    <source>
        <dbReference type="ARBA" id="ARBA00022917"/>
    </source>
</evidence>
<dbReference type="Pfam" id="PF17726">
    <property type="entry name" value="DpnI_C"/>
    <property type="match status" value="1"/>
</dbReference>
<dbReference type="InterPro" id="IPR002319">
    <property type="entry name" value="Phenylalanyl-tRNA_Synthase"/>
</dbReference>
<dbReference type="InterPro" id="IPR004188">
    <property type="entry name" value="Phe-tRNA_ligase_II_N"/>
</dbReference>
<gene>
    <name evidence="13 15" type="primary">pheS</name>
    <name evidence="15" type="ORF">HMPREF9418_2076</name>
</gene>
<dbReference type="Proteomes" id="UP000004982">
    <property type="component" value="Unassembled WGS sequence"/>
</dbReference>
<dbReference type="GO" id="GO:0000287">
    <property type="term" value="F:magnesium ion binding"/>
    <property type="evidence" value="ECO:0007669"/>
    <property type="project" value="UniProtKB-UniRule"/>
</dbReference>
<dbReference type="HAMAP" id="MF_00281">
    <property type="entry name" value="Phe_tRNA_synth_alpha1"/>
    <property type="match status" value="1"/>
</dbReference>
<dbReference type="InterPro" id="IPR010978">
    <property type="entry name" value="tRNA-bd_arm"/>
</dbReference>
<dbReference type="GO" id="GO:0000049">
    <property type="term" value="F:tRNA binding"/>
    <property type="evidence" value="ECO:0007669"/>
    <property type="project" value="InterPro"/>
</dbReference>
<evidence type="ECO:0000256" key="8">
    <source>
        <dbReference type="ARBA" id="ARBA00022840"/>
    </source>
</evidence>
<dbReference type="InterPro" id="IPR022911">
    <property type="entry name" value="Phe_tRNA_ligase_alpha1_bac"/>
</dbReference>
<dbReference type="InterPro" id="IPR045864">
    <property type="entry name" value="aa-tRNA-synth_II/BPL/LPL"/>
</dbReference>
<sequence>MFQTTHHQPTDDKTTMENVNRIVAEGIAAVEAAQDFNALEQIKARYLGKTGGLTGLLKTLGQMSPEERKTIGAHINECKNQFQTAFNNKRDALNEAKLQAQLAAEALDITLPGRAQENGGLHPVTLTLQRVVELFHGMGFEVADGPEIEDDFHNFQALNIPANHPARAMQDTFYVENGDVLRTHTSPIQIRYMLDKKEPPIRIIAPGRVYRVDSDATHSPMFHQAEGLWVEEGVTFADLKVVFTDFIRRFFERDDLQVRFRPSFFPFTEPSAEIDIMGENGKWLEVGGCGMVHPNVLKNVNIDPEKYTGFAFGIGLDRFAMLRYNVNDLRLFFDNDLSVLSQFSRNKRKTWKEAISDLIKQLPTEFTLDSLYKYKQDLSELFLRNEHIEEKIRQTVQILEKNGDIERLDRGYYRKIRV</sequence>
<comment type="catalytic activity">
    <reaction evidence="12 13">
        <text>tRNA(Phe) + L-phenylalanine + ATP = L-phenylalanyl-tRNA(Phe) + AMP + diphosphate + H(+)</text>
        <dbReference type="Rhea" id="RHEA:19413"/>
        <dbReference type="Rhea" id="RHEA-COMP:9668"/>
        <dbReference type="Rhea" id="RHEA-COMP:9699"/>
        <dbReference type="ChEBI" id="CHEBI:15378"/>
        <dbReference type="ChEBI" id="CHEBI:30616"/>
        <dbReference type="ChEBI" id="CHEBI:33019"/>
        <dbReference type="ChEBI" id="CHEBI:58095"/>
        <dbReference type="ChEBI" id="CHEBI:78442"/>
        <dbReference type="ChEBI" id="CHEBI:78531"/>
        <dbReference type="ChEBI" id="CHEBI:456215"/>
        <dbReference type="EC" id="6.1.1.20"/>
    </reaction>
</comment>
<evidence type="ECO:0000256" key="11">
    <source>
        <dbReference type="ARBA" id="ARBA00023146"/>
    </source>
</evidence>
<reference evidence="15 16" key="1">
    <citation type="submission" date="2011-05" db="EMBL/GenBank/DDBJ databases">
        <authorList>
            <person name="Muzny D."/>
            <person name="Qin X."/>
            <person name="Deng J."/>
            <person name="Jiang H."/>
            <person name="Liu Y."/>
            <person name="Qu J."/>
            <person name="Song X.-Z."/>
            <person name="Zhang L."/>
            <person name="Thornton R."/>
            <person name="Coyle M."/>
            <person name="Francisco L."/>
            <person name="Jackson L."/>
            <person name="Javaid M."/>
            <person name="Korchina V."/>
            <person name="Kovar C."/>
            <person name="Mata R."/>
            <person name="Mathew T."/>
            <person name="Ngo R."/>
            <person name="Nguyen L."/>
            <person name="Nguyen N."/>
            <person name="Okwuonu G."/>
            <person name="Ongeri F."/>
            <person name="Pham C."/>
            <person name="Simmons D."/>
            <person name="Wilczek-Boney K."/>
            <person name="Hale W."/>
            <person name="Jakkamsetti A."/>
            <person name="Pham P."/>
            <person name="Ruth R."/>
            <person name="San Lucas F."/>
            <person name="Warren J."/>
            <person name="Zhang J."/>
            <person name="Zhao Z."/>
            <person name="Zhou C."/>
            <person name="Zhu D."/>
            <person name="Lee S."/>
            <person name="Bess C."/>
            <person name="Blankenburg K."/>
            <person name="Forbes L."/>
            <person name="Fu Q."/>
            <person name="Gubbala S."/>
            <person name="Hirani K."/>
            <person name="Jayaseelan J.C."/>
            <person name="Lara F."/>
            <person name="Munidasa M."/>
            <person name="Palculict T."/>
            <person name="Patil S."/>
            <person name="Pu L.-L."/>
            <person name="Saada N."/>
            <person name="Tang L."/>
            <person name="Weissenberger G."/>
            <person name="Zhu Y."/>
            <person name="Hemphill L."/>
            <person name="Shang Y."/>
            <person name="Youmans B."/>
            <person name="Ayvaz T."/>
            <person name="Ross M."/>
            <person name="Santibanez J."/>
            <person name="Aqrawi P."/>
            <person name="Gross S."/>
            <person name="Joshi V."/>
            <person name="Fowler G."/>
            <person name="Nazareth L."/>
            <person name="Reid J."/>
            <person name="Worley K."/>
            <person name="Petrosino J."/>
            <person name="Highlander S."/>
            <person name="Gibbs R."/>
        </authorList>
    </citation>
    <scope>NUCLEOTIDE SEQUENCE [LARGE SCALE GENOMIC DNA]</scope>
    <source>
        <strain evidence="15 16">ATCC 33926</strain>
    </source>
</reference>
<dbReference type="Pfam" id="PF01409">
    <property type="entry name" value="tRNA-synt_2d"/>
    <property type="match status" value="1"/>
</dbReference>
<dbReference type="FunFam" id="3.30.930.10:FF:000003">
    <property type="entry name" value="Phenylalanine--tRNA ligase alpha subunit"/>
    <property type="match status" value="1"/>
</dbReference>
<evidence type="ECO:0000256" key="9">
    <source>
        <dbReference type="ARBA" id="ARBA00022842"/>
    </source>
</evidence>
<organism evidence="15 16">
    <name type="scientific">Neisseria macacae ATCC 33926</name>
    <dbReference type="NCBI Taxonomy" id="997348"/>
    <lineage>
        <taxon>Bacteria</taxon>
        <taxon>Pseudomonadati</taxon>
        <taxon>Pseudomonadota</taxon>
        <taxon>Betaproteobacteria</taxon>
        <taxon>Neisseriales</taxon>
        <taxon>Neisseriaceae</taxon>
        <taxon>Neisseria</taxon>
    </lineage>
</organism>
<evidence type="ECO:0000256" key="12">
    <source>
        <dbReference type="ARBA" id="ARBA00049255"/>
    </source>
</evidence>
<evidence type="ECO:0000259" key="14">
    <source>
        <dbReference type="PROSITE" id="PS50862"/>
    </source>
</evidence>
<evidence type="ECO:0000256" key="6">
    <source>
        <dbReference type="ARBA" id="ARBA00022723"/>
    </source>
</evidence>
<dbReference type="SUPFAM" id="SSF55681">
    <property type="entry name" value="Class II aaRS and biotin synthetases"/>
    <property type="match status" value="1"/>
</dbReference>
<dbReference type="NCBIfam" id="TIGR00468">
    <property type="entry name" value="pheS"/>
    <property type="match status" value="1"/>
</dbReference>
<comment type="similarity">
    <text evidence="2 13">Belongs to the class-II aminoacyl-tRNA synthetase family. Phe-tRNA synthetase alpha subunit type 1 subfamily.</text>
</comment>
<evidence type="ECO:0000256" key="4">
    <source>
        <dbReference type="ARBA" id="ARBA00022490"/>
    </source>
</evidence>
<evidence type="ECO:0000313" key="15">
    <source>
        <dbReference type="EMBL" id="EGQ76281.1"/>
    </source>
</evidence>
<evidence type="ECO:0000256" key="1">
    <source>
        <dbReference type="ARBA" id="ARBA00004496"/>
    </source>
</evidence>
<keyword evidence="10 13" id="KW-0648">Protein biosynthesis</keyword>
<feature type="domain" description="Aminoacyl-transfer RNA synthetases class-II family profile" evidence="14">
    <location>
        <begin position="131"/>
        <end position="363"/>
    </location>
</feature>
<dbReference type="CDD" id="cd00496">
    <property type="entry name" value="PheRS_alpha_core"/>
    <property type="match status" value="1"/>
</dbReference>
<accession>A0AA36XKR8</accession>
<comment type="caution">
    <text evidence="15">The sequence shown here is derived from an EMBL/GenBank/DDBJ whole genome shotgun (WGS) entry which is preliminary data.</text>
</comment>
<comment type="cofactor">
    <cofactor evidence="13">
        <name>Mg(2+)</name>
        <dbReference type="ChEBI" id="CHEBI:18420"/>
    </cofactor>
    <text evidence="13">Binds 2 magnesium ions per tetramer.</text>
</comment>
<dbReference type="GO" id="GO:0004826">
    <property type="term" value="F:phenylalanine-tRNA ligase activity"/>
    <property type="evidence" value="ECO:0007669"/>
    <property type="project" value="UniProtKB-UniRule"/>
</dbReference>
<evidence type="ECO:0000256" key="7">
    <source>
        <dbReference type="ARBA" id="ARBA00022741"/>
    </source>
</evidence>
<dbReference type="PROSITE" id="PS50862">
    <property type="entry name" value="AA_TRNA_LIGASE_II"/>
    <property type="match status" value="1"/>
</dbReference>
<keyword evidence="6 13" id="KW-0479">Metal-binding</keyword>
<dbReference type="Gene3D" id="3.30.930.10">
    <property type="entry name" value="Bira Bifunctional Protein, Domain 2"/>
    <property type="match status" value="1"/>
</dbReference>
<proteinExistence type="inferred from homology"/>
<keyword evidence="8 13" id="KW-0067">ATP-binding</keyword>
<dbReference type="InterPro" id="IPR006195">
    <property type="entry name" value="aa-tRNA-synth_II"/>
</dbReference>
<comment type="subcellular location">
    <subcellularLocation>
        <location evidence="1 13">Cytoplasm</location>
    </subcellularLocation>
</comment>
<comment type="subunit">
    <text evidence="3 13">Tetramer of two alpha and two beta subunits.</text>
</comment>
<name>A0AA36XKR8_9NEIS</name>
<evidence type="ECO:0000256" key="5">
    <source>
        <dbReference type="ARBA" id="ARBA00022598"/>
    </source>
</evidence>
<keyword evidence="9 13" id="KW-0460">Magnesium</keyword>
<dbReference type="GO" id="GO:0005524">
    <property type="term" value="F:ATP binding"/>
    <property type="evidence" value="ECO:0007669"/>
    <property type="project" value="UniProtKB-UniRule"/>
</dbReference>
<evidence type="ECO:0000256" key="2">
    <source>
        <dbReference type="ARBA" id="ARBA00010207"/>
    </source>
</evidence>
<feature type="binding site" evidence="13">
    <location>
        <position position="269"/>
    </location>
    <ligand>
        <name>Mg(2+)</name>
        <dbReference type="ChEBI" id="CHEBI:18420"/>
        <note>shared with beta subunit</note>
    </ligand>
</feature>
<dbReference type="InterPro" id="IPR004529">
    <property type="entry name" value="Phe-tRNA-synth_IIc_asu"/>
</dbReference>
<dbReference type="PANTHER" id="PTHR11538">
    <property type="entry name" value="PHENYLALANYL-TRNA SYNTHETASE"/>
    <property type="match status" value="1"/>
</dbReference>
<keyword evidence="5 13" id="KW-0436">Ligase</keyword>
<evidence type="ECO:0000256" key="3">
    <source>
        <dbReference type="ARBA" id="ARBA00011209"/>
    </source>
</evidence>
<dbReference type="PANTHER" id="PTHR11538:SF41">
    <property type="entry name" value="PHENYLALANINE--TRNA LIGASE, MITOCHONDRIAL"/>
    <property type="match status" value="1"/>
</dbReference>
<dbReference type="EMBL" id="AFQE01000100">
    <property type="protein sequence ID" value="EGQ76281.1"/>
    <property type="molecule type" value="Genomic_DNA"/>
</dbReference>
<keyword evidence="7 13" id="KW-0547">Nucleotide-binding</keyword>
<dbReference type="GO" id="GO:0006432">
    <property type="term" value="P:phenylalanyl-tRNA aminoacylation"/>
    <property type="evidence" value="ECO:0007669"/>
    <property type="project" value="UniProtKB-UniRule"/>
</dbReference>
<keyword evidence="4 13" id="KW-0963">Cytoplasm</keyword>
<dbReference type="SUPFAM" id="SSF46589">
    <property type="entry name" value="tRNA-binding arm"/>
    <property type="match status" value="1"/>
</dbReference>
<evidence type="ECO:0000256" key="13">
    <source>
        <dbReference type="HAMAP-Rule" id="MF_00281"/>
    </source>
</evidence>
<dbReference type="GO" id="GO:0005737">
    <property type="term" value="C:cytoplasm"/>
    <property type="evidence" value="ECO:0007669"/>
    <property type="project" value="UniProtKB-SubCell"/>
</dbReference>
<keyword evidence="11 13" id="KW-0030">Aminoacyl-tRNA synthetase</keyword>
<dbReference type="Pfam" id="PF02912">
    <property type="entry name" value="Phe_tRNA-synt_N"/>
    <property type="match status" value="1"/>
</dbReference>
<protein>
    <recommendedName>
        <fullName evidence="13">Phenylalanine--tRNA ligase alpha subunit</fullName>
        <ecNumber evidence="13">6.1.1.20</ecNumber>
    </recommendedName>
    <alternativeName>
        <fullName evidence="13">Phenylalanyl-tRNA synthetase alpha subunit</fullName>
        <shortName evidence="13">PheRS</shortName>
    </alternativeName>
</protein>
<evidence type="ECO:0000313" key="16">
    <source>
        <dbReference type="Proteomes" id="UP000004982"/>
    </source>
</evidence>
<dbReference type="EC" id="6.1.1.20" evidence="13"/>